<reference evidence="1" key="1">
    <citation type="journal article" date="2014" name="Int. J. Syst. Evol. Microbiol.">
        <title>Complete genome sequence of Corynebacterium casei LMG S-19264T (=DSM 44701T), isolated from a smear-ripened cheese.</title>
        <authorList>
            <consortium name="US DOE Joint Genome Institute (JGI-PGF)"/>
            <person name="Walter F."/>
            <person name="Albersmeier A."/>
            <person name="Kalinowski J."/>
            <person name="Ruckert C."/>
        </authorList>
    </citation>
    <scope>NUCLEOTIDE SEQUENCE</scope>
    <source>
        <strain evidence="1">KCTC 12711</strain>
    </source>
</reference>
<dbReference type="Proteomes" id="UP000614811">
    <property type="component" value="Unassembled WGS sequence"/>
</dbReference>
<protein>
    <recommendedName>
        <fullName evidence="3">Lipoprotein</fullName>
    </recommendedName>
</protein>
<sequence length="226" mass="24828">MSFVSKFKLSFIITMSWLMIGCTTINVDHVRLRDDIELNAGDAMVVLGRHQTAEIQTEASLVACIGGRLTRGTDKVRIIPESEFVDAFYPWFEARTAPLRPAKLKKVLDQPMVAAKIAAMKIRYFVWVEGSTERTNSAGSMTCSIGPGGGGCFGFGTWEDTSDYETTIWDLKTFSEVGRVSTEAVGTSYMPAFVIPIPLLAQVEGDACQGMGNQLVRFFSDVSVQE</sequence>
<gene>
    <name evidence="1" type="ORF">GCM10008090_22100</name>
</gene>
<dbReference type="AlphaFoldDB" id="A0A918RWG6"/>
<evidence type="ECO:0000313" key="1">
    <source>
        <dbReference type="EMBL" id="GHA11879.1"/>
    </source>
</evidence>
<evidence type="ECO:0000313" key="2">
    <source>
        <dbReference type="Proteomes" id="UP000614811"/>
    </source>
</evidence>
<dbReference type="RefSeq" id="WP_189400920.1">
    <property type="nucleotide sequence ID" value="NZ_BMXA01000003.1"/>
</dbReference>
<name>A0A918RWG6_9GAMM</name>
<reference evidence="1" key="2">
    <citation type="submission" date="2020-09" db="EMBL/GenBank/DDBJ databases">
        <authorList>
            <person name="Sun Q."/>
            <person name="Kim S."/>
        </authorList>
    </citation>
    <scope>NUCLEOTIDE SEQUENCE</scope>
    <source>
        <strain evidence="1">KCTC 12711</strain>
    </source>
</reference>
<proteinExistence type="predicted"/>
<organism evidence="1 2">
    <name type="scientific">Arenicella chitinivorans</name>
    <dbReference type="NCBI Taxonomy" id="1329800"/>
    <lineage>
        <taxon>Bacteria</taxon>
        <taxon>Pseudomonadati</taxon>
        <taxon>Pseudomonadota</taxon>
        <taxon>Gammaproteobacteria</taxon>
        <taxon>Arenicellales</taxon>
        <taxon>Arenicellaceae</taxon>
        <taxon>Arenicella</taxon>
    </lineage>
</organism>
<accession>A0A918RWG6</accession>
<dbReference type="PROSITE" id="PS51257">
    <property type="entry name" value="PROKAR_LIPOPROTEIN"/>
    <property type="match status" value="1"/>
</dbReference>
<keyword evidence="2" id="KW-1185">Reference proteome</keyword>
<dbReference type="EMBL" id="BMXA01000003">
    <property type="protein sequence ID" value="GHA11879.1"/>
    <property type="molecule type" value="Genomic_DNA"/>
</dbReference>
<evidence type="ECO:0008006" key="3">
    <source>
        <dbReference type="Google" id="ProtNLM"/>
    </source>
</evidence>
<comment type="caution">
    <text evidence="1">The sequence shown here is derived from an EMBL/GenBank/DDBJ whole genome shotgun (WGS) entry which is preliminary data.</text>
</comment>